<feature type="transmembrane region" description="Helical" evidence="2">
    <location>
        <begin position="51"/>
        <end position="72"/>
    </location>
</feature>
<evidence type="ECO:0000313" key="3">
    <source>
        <dbReference type="EMBL" id="KAJ3436691.1"/>
    </source>
</evidence>
<organism evidence="3 4">
    <name type="scientific">Anaeramoeba flamelloides</name>
    <dbReference type="NCBI Taxonomy" id="1746091"/>
    <lineage>
        <taxon>Eukaryota</taxon>
        <taxon>Metamonada</taxon>
        <taxon>Anaeramoebidae</taxon>
        <taxon>Anaeramoeba</taxon>
    </lineage>
</organism>
<feature type="transmembrane region" description="Helical" evidence="2">
    <location>
        <begin position="84"/>
        <end position="103"/>
    </location>
</feature>
<keyword evidence="2" id="KW-0472">Membrane</keyword>
<feature type="transmembrane region" description="Helical" evidence="2">
    <location>
        <begin position="144"/>
        <end position="169"/>
    </location>
</feature>
<dbReference type="Proteomes" id="UP001146793">
    <property type="component" value="Unassembled WGS sequence"/>
</dbReference>
<reference evidence="3" key="1">
    <citation type="submission" date="2022-08" db="EMBL/GenBank/DDBJ databases">
        <title>Novel sulphate-reducing endosymbionts in the free-living metamonad Anaeramoeba.</title>
        <authorList>
            <person name="Jerlstrom-Hultqvist J."/>
            <person name="Cepicka I."/>
            <person name="Gallot-Lavallee L."/>
            <person name="Salas-Leiva D."/>
            <person name="Curtis B.A."/>
            <person name="Zahonova K."/>
            <person name="Pipaliya S."/>
            <person name="Dacks J."/>
            <person name="Roger A.J."/>
        </authorList>
    </citation>
    <scope>NUCLEOTIDE SEQUENCE</scope>
    <source>
        <strain evidence="3">Busselton2</strain>
    </source>
</reference>
<protein>
    <submittedName>
        <fullName evidence="3">Fluoride export protein 1-related</fullName>
    </submittedName>
</protein>
<feature type="transmembrane region" description="Helical" evidence="2">
    <location>
        <begin position="493"/>
        <end position="517"/>
    </location>
</feature>
<feature type="transmembrane region" description="Helical" evidence="2">
    <location>
        <begin position="352"/>
        <end position="372"/>
    </location>
</feature>
<evidence type="ECO:0000313" key="4">
    <source>
        <dbReference type="Proteomes" id="UP001146793"/>
    </source>
</evidence>
<dbReference type="AlphaFoldDB" id="A0AAV7Z6S0"/>
<gene>
    <name evidence="3" type="ORF">M0812_18753</name>
</gene>
<proteinExistence type="predicted"/>
<feature type="transmembrane region" description="Helical" evidence="2">
    <location>
        <begin position="387"/>
        <end position="406"/>
    </location>
</feature>
<accession>A0AAV7Z6S0</accession>
<evidence type="ECO:0000256" key="1">
    <source>
        <dbReference type="SAM" id="MobiDB-lite"/>
    </source>
</evidence>
<name>A0AAV7Z6S0_9EUKA</name>
<keyword evidence="2" id="KW-1133">Transmembrane helix</keyword>
<feature type="transmembrane region" description="Helical" evidence="2">
    <location>
        <begin position="426"/>
        <end position="446"/>
    </location>
</feature>
<feature type="compositionally biased region" description="Basic residues" evidence="1">
    <location>
        <begin position="237"/>
        <end position="260"/>
    </location>
</feature>
<dbReference type="EMBL" id="JANTQA010000036">
    <property type="protein sequence ID" value="KAJ3436691.1"/>
    <property type="molecule type" value="Genomic_DNA"/>
</dbReference>
<sequence length="519" mass="60740">MSFSDDFSPKKINLMDEDQTNINSLNENPRKKEEIPTIFNRKVSKDAYMNFWRIVWMIVIGSFASFVEFWLPDIFVGVINLSNTLKNGIGAFVIGMVSTIEIIKFQYPQTYLVYNAIGGAFCSVMTTFGNIIEDTESLLYYDHIYPAPIYLIGNLIFSFLLHELGVLIAKKWKSGARFAHTLNSLDNSDQRLMFEMENKGFKSKIEKQKNLDEIESKQQRLIQDPETDRISNDKQRKNNKKKQILKKNNKKKKKKKKNKAINKPLLENSEESQEENNTNKKNSIFNEEKLTINEIQEINENQLTNDFDIVGEENAIVYYKDKRMDELSKHVQIQFLKKNEHDTIFLTGRHKFALVIMIFFVISNCFFVKRPLFYPSKVISTQNELEYYYYVMLFLNVFGAFAGGWISGDQNKKFDVQWGTFRNNMVSVILIATAHNILMLQGLFHLNKKIKIFLLSFISDYCGSESNWAGLINETALLYRNKSISKSISLKNLFYTLIFCFIFYVVLIYIVRLFFFFTF</sequence>
<keyword evidence="2" id="KW-0812">Transmembrane</keyword>
<feature type="transmembrane region" description="Helical" evidence="2">
    <location>
        <begin position="112"/>
        <end position="132"/>
    </location>
</feature>
<comment type="caution">
    <text evidence="3">The sequence shown here is derived from an EMBL/GenBank/DDBJ whole genome shotgun (WGS) entry which is preliminary data.</text>
</comment>
<evidence type="ECO:0000256" key="2">
    <source>
        <dbReference type="SAM" id="Phobius"/>
    </source>
</evidence>
<feature type="compositionally biased region" description="Basic and acidic residues" evidence="1">
    <location>
        <begin position="226"/>
        <end position="236"/>
    </location>
</feature>
<feature type="region of interest" description="Disordered" evidence="1">
    <location>
        <begin position="215"/>
        <end position="282"/>
    </location>
</feature>